<feature type="signal peptide" evidence="3">
    <location>
        <begin position="1"/>
        <end position="34"/>
    </location>
</feature>
<evidence type="ECO:0000313" key="6">
    <source>
        <dbReference type="EMBL" id="VVA15054.1"/>
    </source>
</evidence>
<dbReference type="CDD" id="cd23509">
    <property type="entry name" value="Gnk2-like"/>
    <property type="match status" value="2"/>
</dbReference>
<dbReference type="InterPro" id="IPR002902">
    <property type="entry name" value="GNK2"/>
</dbReference>
<feature type="chain" id="PRO_5044620412" evidence="3">
    <location>
        <begin position="35"/>
        <end position="311"/>
    </location>
</feature>
<reference evidence="5 8" key="3">
    <citation type="journal article" date="2022" name="G3 (Bethesda)">
        <title>Whole-genome sequence and methylome profiling of the almond [Prunus dulcis (Mill.) D.A. Webb] cultivar 'Nonpareil'.</title>
        <authorList>
            <person name="D'Amico-Willman K.M."/>
            <person name="Ouma W.Z."/>
            <person name="Meulia T."/>
            <person name="Sideli G.M."/>
            <person name="Gradziel T.M."/>
            <person name="Fresnedo-Ramirez J."/>
        </authorList>
    </citation>
    <scope>NUCLEOTIDE SEQUENCE [LARGE SCALE GENOMIC DNA]</scope>
    <source>
        <strain evidence="5">Clone GOH B32 T37-40</strain>
    </source>
</reference>
<organism evidence="6 7">
    <name type="scientific">Prunus dulcis</name>
    <name type="common">Almond</name>
    <name type="synonym">Amygdalus dulcis</name>
    <dbReference type="NCBI Taxonomy" id="3755"/>
    <lineage>
        <taxon>Eukaryota</taxon>
        <taxon>Viridiplantae</taxon>
        <taxon>Streptophyta</taxon>
        <taxon>Embryophyta</taxon>
        <taxon>Tracheophyta</taxon>
        <taxon>Spermatophyta</taxon>
        <taxon>Magnoliopsida</taxon>
        <taxon>eudicotyledons</taxon>
        <taxon>Gunneridae</taxon>
        <taxon>Pentapetalae</taxon>
        <taxon>rosids</taxon>
        <taxon>fabids</taxon>
        <taxon>Rosales</taxon>
        <taxon>Rosaceae</taxon>
        <taxon>Amygdaloideae</taxon>
        <taxon>Amygdaleae</taxon>
        <taxon>Prunus</taxon>
    </lineage>
</organism>
<protein>
    <submittedName>
        <fullName evidence="6">PREDICTED: cysteine-rich</fullName>
    </submittedName>
</protein>
<dbReference type="InterPro" id="IPR038408">
    <property type="entry name" value="GNK2_sf"/>
</dbReference>
<feature type="domain" description="Gnk2-homologous" evidence="4">
    <location>
        <begin position="150"/>
        <end position="261"/>
    </location>
</feature>
<evidence type="ECO:0000256" key="1">
    <source>
        <dbReference type="ARBA" id="ARBA00022729"/>
    </source>
</evidence>
<evidence type="ECO:0000256" key="3">
    <source>
        <dbReference type="SAM" id="SignalP"/>
    </source>
</evidence>
<feature type="domain" description="Gnk2-homologous" evidence="4">
    <location>
        <begin position="35"/>
        <end position="140"/>
    </location>
</feature>
<dbReference type="EMBL" id="CABIKO010000012">
    <property type="protein sequence ID" value="VVA15054.1"/>
    <property type="molecule type" value="Genomic_DNA"/>
</dbReference>
<dbReference type="EMBL" id="JAJFAZ020000001">
    <property type="protein sequence ID" value="KAI5354872.1"/>
    <property type="molecule type" value="Genomic_DNA"/>
</dbReference>
<keyword evidence="2" id="KW-0677">Repeat</keyword>
<dbReference type="Proteomes" id="UP001054821">
    <property type="component" value="Chromosome 1"/>
</dbReference>
<dbReference type="Pfam" id="PF01657">
    <property type="entry name" value="Stress-antifung"/>
    <property type="match status" value="2"/>
</dbReference>
<dbReference type="PANTHER" id="PTHR32099">
    <property type="entry name" value="CYSTEINE-RICH REPEAT SECRETORY PROTEIN"/>
    <property type="match status" value="1"/>
</dbReference>
<sequence>MHMDRAQIKAGIMVSTRFQLFLPLILLPVIGTQAIDMLNCLDAFPNTTILNSTYLKNVNGVLSSLISSNNSNGYGFYSSAYGENSDKVYAIGLCRGDLKHDACVTCLNASRYDLMEVCPNDREASLWTEKCKLRYSNHSMHGTVELIPSSTRYSNKNVSSSLSVLEGFNQRLMALLGVLKVEVAAGGDVVKFAVGNANVSIYSKNISTIYGLAQCSPDLSELGCNNCLDEALEKIQMYCYGSGFGSYVNPSCDLYYQVDYLFFDPAAQTVPVALPPLISPPTANARGKKSNIPQTLIVIFVSILLPFIVML</sequence>
<evidence type="ECO:0000259" key="4">
    <source>
        <dbReference type="PROSITE" id="PS51473"/>
    </source>
</evidence>
<proteinExistence type="predicted"/>
<evidence type="ECO:0000313" key="7">
    <source>
        <dbReference type="Proteomes" id="UP000327085"/>
    </source>
</evidence>
<dbReference type="Proteomes" id="UP000327085">
    <property type="component" value="Chromosome 1"/>
</dbReference>
<dbReference type="AlphaFoldDB" id="A0A5E4EHF1"/>
<evidence type="ECO:0000313" key="5">
    <source>
        <dbReference type="EMBL" id="KAI5354872.1"/>
    </source>
</evidence>
<dbReference type="PANTHER" id="PTHR32099:SF103">
    <property type="entry name" value="GNK2-HOMOLOGOUS DOMAIN-CONTAINING PROTEIN"/>
    <property type="match status" value="1"/>
</dbReference>
<keyword evidence="8" id="KW-1185">Reference proteome</keyword>
<evidence type="ECO:0000313" key="8">
    <source>
        <dbReference type="Proteomes" id="UP001054821"/>
    </source>
</evidence>
<keyword evidence="1 3" id="KW-0732">Signal</keyword>
<name>A0A5E4EHF1_PRUDU</name>
<dbReference type="PROSITE" id="PS51473">
    <property type="entry name" value="GNK2"/>
    <property type="match status" value="2"/>
</dbReference>
<dbReference type="Gene3D" id="3.30.430.20">
    <property type="entry name" value="Gnk2 domain, C-X8-C-X2-C motif"/>
    <property type="match status" value="2"/>
</dbReference>
<dbReference type="InParanoid" id="A0A5E4EHF1"/>
<dbReference type="OMA" id="CPNDREA"/>
<gene>
    <name evidence="6" type="ORF">ALMOND_2B010874</name>
    <name evidence="5" type="ORF">L3X38_007767</name>
</gene>
<reference evidence="7" key="2">
    <citation type="journal article" date="2020" name="Plant J.">
        <title>Transposons played a major role in the diversification between the closely related almond and peach genomes: results from the almond genome sequence.</title>
        <authorList>
            <person name="Alioto T."/>
            <person name="Alexiou K.G."/>
            <person name="Bardil A."/>
            <person name="Barteri F."/>
            <person name="Castanera R."/>
            <person name="Cruz F."/>
            <person name="Dhingra A."/>
            <person name="Duval H."/>
            <person name="Fernandez I Marti A."/>
            <person name="Frias L."/>
            <person name="Galan B."/>
            <person name="Garcia J.L."/>
            <person name="Howad W."/>
            <person name="Gomez-Garrido J."/>
            <person name="Gut M."/>
            <person name="Julca I."/>
            <person name="Morata J."/>
            <person name="Puigdomenech P."/>
            <person name="Ribeca P."/>
            <person name="Rubio Cabetas M.J."/>
            <person name="Vlasova A."/>
            <person name="Wirthensohn M."/>
            <person name="Garcia-Mas J."/>
            <person name="Gabaldon T."/>
            <person name="Casacuberta J.M."/>
            <person name="Arus P."/>
        </authorList>
    </citation>
    <scope>NUCLEOTIDE SEQUENCE [LARGE SCALE GENOMIC DNA]</scope>
    <source>
        <strain evidence="7">cv. Texas</strain>
    </source>
</reference>
<dbReference type="Gramene" id="VVA15054">
    <property type="protein sequence ID" value="VVA15054"/>
    <property type="gene ID" value="Prudul26B010874"/>
</dbReference>
<accession>A0A5E4EHF1</accession>
<evidence type="ECO:0000256" key="2">
    <source>
        <dbReference type="ARBA" id="ARBA00022737"/>
    </source>
</evidence>
<reference evidence="6" key="1">
    <citation type="submission" date="2019-07" db="EMBL/GenBank/DDBJ databases">
        <authorList>
            <person name="Alioto T."/>
            <person name="Alioto T."/>
            <person name="Gomez Garrido J."/>
        </authorList>
    </citation>
    <scope>NUCLEOTIDE SEQUENCE</scope>
</reference>